<sequence>MYFVQVSILKSESHGPDVTLEFRDKFELFGQLLCNLTCKFESLLYLSVNYISTNDPKQFMSGIVRTWNYIKKQVRHLYFTYLCISCISIYRIDVSIIQVCEKCSKIQVDSHTQSGVPLSSLLENIKKKRSVIKEFLHVQETKYSREYLAKCYVLLNEIEGLLRNLKRSDDKARIYEYR</sequence>
<keyword evidence="1" id="KW-1185">Reference proteome</keyword>
<evidence type="ECO:0000313" key="1">
    <source>
        <dbReference type="Proteomes" id="UP000504618"/>
    </source>
</evidence>
<name>A0A6J1R5S2_9HYME</name>
<dbReference type="RefSeq" id="XP_024889538.1">
    <property type="nucleotide sequence ID" value="XM_025033770.1"/>
</dbReference>
<proteinExistence type="predicted"/>
<reference evidence="2" key="1">
    <citation type="submission" date="2025-08" db="UniProtKB">
        <authorList>
            <consortium name="RefSeq"/>
        </authorList>
    </citation>
    <scope>IDENTIFICATION</scope>
    <source>
        <tissue evidence="2">Whole body</tissue>
    </source>
</reference>
<dbReference type="Proteomes" id="UP000504618">
    <property type="component" value="Unplaced"/>
</dbReference>
<accession>A0A6J1R5S2</accession>
<gene>
    <name evidence="2" type="primary">LOC112465950</name>
</gene>
<organism evidence="1 2">
    <name type="scientific">Temnothorax curvispinosus</name>
    <dbReference type="NCBI Taxonomy" id="300111"/>
    <lineage>
        <taxon>Eukaryota</taxon>
        <taxon>Metazoa</taxon>
        <taxon>Ecdysozoa</taxon>
        <taxon>Arthropoda</taxon>
        <taxon>Hexapoda</taxon>
        <taxon>Insecta</taxon>
        <taxon>Pterygota</taxon>
        <taxon>Neoptera</taxon>
        <taxon>Endopterygota</taxon>
        <taxon>Hymenoptera</taxon>
        <taxon>Apocrita</taxon>
        <taxon>Aculeata</taxon>
        <taxon>Formicoidea</taxon>
        <taxon>Formicidae</taxon>
        <taxon>Myrmicinae</taxon>
        <taxon>Temnothorax</taxon>
    </lineage>
</organism>
<dbReference type="OrthoDB" id="7535498at2759"/>
<evidence type="ECO:0000313" key="2">
    <source>
        <dbReference type="RefSeq" id="XP_024889538.1"/>
    </source>
</evidence>
<dbReference type="AlphaFoldDB" id="A0A6J1R5S2"/>
<protein>
    <submittedName>
        <fullName evidence="2">Uncharacterized protein LOC112465950</fullName>
    </submittedName>
</protein>
<dbReference type="GeneID" id="112465950"/>